<evidence type="ECO:0000256" key="1">
    <source>
        <dbReference type="SAM" id="Phobius"/>
    </source>
</evidence>
<name>A0A7R9BDF9_9CRUS</name>
<proteinExistence type="predicted"/>
<evidence type="ECO:0000313" key="3">
    <source>
        <dbReference type="EMBL" id="CAD7272596.1"/>
    </source>
</evidence>
<keyword evidence="1" id="KW-1133">Transmembrane helix</keyword>
<evidence type="ECO:0000313" key="4">
    <source>
        <dbReference type="Proteomes" id="UP000678499"/>
    </source>
</evidence>
<keyword evidence="1" id="KW-0472">Membrane</keyword>
<evidence type="ECO:0000256" key="2">
    <source>
        <dbReference type="SAM" id="SignalP"/>
    </source>
</evidence>
<feature type="transmembrane region" description="Helical" evidence="1">
    <location>
        <begin position="93"/>
        <end position="111"/>
    </location>
</feature>
<dbReference type="Proteomes" id="UP000678499">
    <property type="component" value="Unassembled WGS sequence"/>
</dbReference>
<keyword evidence="4" id="KW-1185">Reference proteome</keyword>
<feature type="chain" id="PRO_5036209971" evidence="2">
    <location>
        <begin position="27"/>
        <end position="173"/>
    </location>
</feature>
<dbReference type="EMBL" id="OA882083">
    <property type="protein sequence ID" value="CAD7272596.1"/>
    <property type="molecule type" value="Genomic_DNA"/>
</dbReference>
<keyword evidence="2" id="KW-0732">Signal</keyword>
<accession>A0A7R9BDF9</accession>
<sequence>MLKSVSWMSVFAVAVLLPTRFSEATSRDPKKTSDVSDYLMSDLDDAYSSFLLDAENLLKGLLEILSPKNISSKRNRRGRTLVFHLDPVDGSQLVFASLMLLAAGVMFALFVDSVRVGIKYGFFPVVVKFNRFFPLEIGHPLNVPGGIVYPPEGVTQPSSTTETFRNAGFSNTF</sequence>
<feature type="signal peptide" evidence="2">
    <location>
        <begin position="1"/>
        <end position="26"/>
    </location>
</feature>
<organism evidence="3">
    <name type="scientific">Notodromas monacha</name>
    <dbReference type="NCBI Taxonomy" id="399045"/>
    <lineage>
        <taxon>Eukaryota</taxon>
        <taxon>Metazoa</taxon>
        <taxon>Ecdysozoa</taxon>
        <taxon>Arthropoda</taxon>
        <taxon>Crustacea</taxon>
        <taxon>Oligostraca</taxon>
        <taxon>Ostracoda</taxon>
        <taxon>Podocopa</taxon>
        <taxon>Podocopida</taxon>
        <taxon>Cypridocopina</taxon>
        <taxon>Cypridoidea</taxon>
        <taxon>Cyprididae</taxon>
        <taxon>Notodromas</taxon>
    </lineage>
</organism>
<reference evidence="3" key="1">
    <citation type="submission" date="2020-11" db="EMBL/GenBank/DDBJ databases">
        <authorList>
            <person name="Tran Van P."/>
        </authorList>
    </citation>
    <scope>NUCLEOTIDE SEQUENCE</scope>
</reference>
<dbReference type="EMBL" id="CAJPEX010000046">
    <property type="protein sequence ID" value="CAG0912748.1"/>
    <property type="molecule type" value="Genomic_DNA"/>
</dbReference>
<gene>
    <name evidence="3" type="ORF">NMOB1V02_LOCUS523</name>
</gene>
<protein>
    <submittedName>
        <fullName evidence="3">Uncharacterized protein</fullName>
    </submittedName>
</protein>
<dbReference type="AlphaFoldDB" id="A0A7R9BDF9"/>
<keyword evidence="1" id="KW-0812">Transmembrane</keyword>